<evidence type="ECO:0000313" key="2">
    <source>
        <dbReference type="EMBL" id="MBC5664908.1"/>
    </source>
</evidence>
<dbReference type="PANTHER" id="PTHR32022">
    <property type="entry name" value="D-GLUTAMATE CYCLASE, MITOCHONDRIAL"/>
    <property type="match status" value="1"/>
</dbReference>
<evidence type="ECO:0000259" key="1">
    <source>
        <dbReference type="Pfam" id="PF14336"/>
    </source>
</evidence>
<dbReference type="Pfam" id="PF14336">
    <property type="entry name" value="GLUCM-like_C"/>
    <property type="match status" value="1"/>
</dbReference>
<proteinExistence type="predicted"/>
<dbReference type="PANTHER" id="PTHR32022:SF10">
    <property type="entry name" value="D-GLUTAMATE CYCLASE, MITOCHONDRIAL"/>
    <property type="match status" value="1"/>
</dbReference>
<reference evidence="2 3" key="1">
    <citation type="submission" date="2020-08" db="EMBL/GenBank/DDBJ databases">
        <title>Genome public.</title>
        <authorList>
            <person name="Liu C."/>
            <person name="Sun Q."/>
        </authorList>
    </citation>
    <scope>NUCLEOTIDE SEQUENCE [LARGE SCALE GENOMIC DNA]</scope>
    <source>
        <strain evidence="2 3">NSJ-36</strain>
    </source>
</reference>
<feature type="domain" description="D-glutamate cyclase-like C-terminal" evidence="1">
    <location>
        <begin position="12"/>
        <end position="254"/>
    </location>
</feature>
<gene>
    <name evidence="2" type="ORF">H8S07_06405</name>
</gene>
<accession>A0ABR7EU78</accession>
<dbReference type="EMBL" id="JACOOY010000006">
    <property type="protein sequence ID" value="MBC5664908.1"/>
    <property type="molecule type" value="Genomic_DNA"/>
</dbReference>
<sequence length="263" mass="29071">MTILRKYMGDFYCKRAAEKILELPKGNIFLTTGFYVAGHAETDGPLGTMTLAKALRAVGYRPIIVTDKYCRGFFELEDLDVEYAHICDGVEQYTEVLEDYDPVALISIERCGKNIEDDYANMRGISIKKNTAKADILFDLAKKRGIPTFGVGDGGNEIGMGNLKEVIVDKLALVPCKVEVDNLIIATVSNWGAYALAAYIQKIEKIQVLPTYKEIKSYLQAIVDLGSIDGVTKEQVLSVDGFPLTVEKEILDELHRAVGTGIF</sequence>
<comment type="caution">
    <text evidence="2">The sequence shown here is derived from an EMBL/GenBank/DDBJ whole genome shotgun (WGS) entry which is preliminary data.</text>
</comment>
<keyword evidence="3" id="KW-1185">Reference proteome</keyword>
<organism evidence="2 3">
    <name type="scientific">Dorea hominis</name>
    <dbReference type="NCBI Taxonomy" id="2763040"/>
    <lineage>
        <taxon>Bacteria</taxon>
        <taxon>Bacillati</taxon>
        <taxon>Bacillota</taxon>
        <taxon>Clostridia</taxon>
        <taxon>Lachnospirales</taxon>
        <taxon>Lachnospiraceae</taxon>
        <taxon>Dorea</taxon>
    </lineage>
</organism>
<protein>
    <submittedName>
        <fullName evidence="2">DUF4392 domain-containing protein</fullName>
    </submittedName>
</protein>
<evidence type="ECO:0000313" key="3">
    <source>
        <dbReference type="Proteomes" id="UP000647235"/>
    </source>
</evidence>
<name>A0ABR7EU78_9FIRM</name>
<dbReference type="Gene3D" id="3.90.1640.20">
    <property type="entry name" value="TON_0340"/>
    <property type="match status" value="1"/>
</dbReference>
<dbReference type="InterPro" id="IPR025504">
    <property type="entry name" value="GLUCM_C"/>
</dbReference>
<dbReference type="Proteomes" id="UP000647235">
    <property type="component" value="Unassembled WGS sequence"/>
</dbReference>